<comment type="similarity">
    <text evidence="2">Belongs to the EamA transporter family.</text>
</comment>
<keyword evidence="3 6" id="KW-0812">Transmembrane</keyword>
<dbReference type="PANTHER" id="PTHR32322">
    <property type="entry name" value="INNER MEMBRANE TRANSPORTER"/>
    <property type="match status" value="1"/>
</dbReference>
<feature type="transmembrane region" description="Helical" evidence="6">
    <location>
        <begin position="164"/>
        <end position="183"/>
    </location>
</feature>
<organism evidence="8 9">
    <name type="scientific">Brevibacillus fulvus</name>
    <dbReference type="NCBI Taxonomy" id="1125967"/>
    <lineage>
        <taxon>Bacteria</taxon>
        <taxon>Bacillati</taxon>
        <taxon>Bacillota</taxon>
        <taxon>Bacilli</taxon>
        <taxon>Bacillales</taxon>
        <taxon>Paenibacillaceae</taxon>
        <taxon>Brevibacillus</taxon>
    </lineage>
</organism>
<feature type="transmembrane region" description="Helical" evidence="6">
    <location>
        <begin position="195"/>
        <end position="216"/>
    </location>
</feature>
<reference evidence="8" key="1">
    <citation type="submission" date="2021-01" db="EMBL/GenBank/DDBJ databases">
        <title>Genomic Encyclopedia of Type Strains, Phase IV (KMG-IV): sequencing the most valuable type-strain genomes for metagenomic binning, comparative biology and taxonomic classification.</title>
        <authorList>
            <person name="Goeker M."/>
        </authorList>
    </citation>
    <scope>NUCLEOTIDE SEQUENCE</scope>
    <source>
        <strain evidence="8">DSM 25523</strain>
    </source>
</reference>
<dbReference type="SUPFAM" id="SSF103481">
    <property type="entry name" value="Multidrug resistance efflux transporter EmrE"/>
    <property type="match status" value="2"/>
</dbReference>
<feature type="transmembrane region" description="Helical" evidence="6">
    <location>
        <begin position="140"/>
        <end position="158"/>
    </location>
</feature>
<evidence type="ECO:0000256" key="2">
    <source>
        <dbReference type="ARBA" id="ARBA00007362"/>
    </source>
</evidence>
<dbReference type="EMBL" id="JAFBEB010000011">
    <property type="protein sequence ID" value="MBM7591364.1"/>
    <property type="molecule type" value="Genomic_DNA"/>
</dbReference>
<keyword evidence="4 6" id="KW-1133">Transmembrane helix</keyword>
<feature type="transmembrane region" description="Helical" evidence="6">
    <location>
        <begin position="222"/>
        <end position="245"/>
    </location>
</feature>
<name>A0A939BVD7_9BACL</name>
<dbReference type="InterPro" id="IPR050638">
    <property type="entry name" value="AA-Vitamin_Transporters"/>
</dbReference>
<evidence type="ECO:0000256" key="1">
    <source>
        <dbReference type="ARBA" id="ARBA00004127"/>
    </source>
</evidence>
<dbReference type="GO" id="GO:0016020">
    <property type="term" value="C:membrane"/>
    <property type="evidence" value="ECO:0007669"/>
    <property type="project" value="UniProtKB-SubCell"/>
</dbReference>
<comment type="subcellular location">
    <subcellularLocation>
        <location evidence="1">Endomembrane system</location>
        <topology evidence="1">Multi-pass membrane protein</topology>
    </subcellularLocation>
</comment>
<dbReference type="InterPro" id="IPR000620">
    <property type="entry name" value="EamA_dom"/>
</dbReference>
<dbReference type="Proteomes" id="UP000717624">
    <property type="component" value="Unassembled WGS sequence"/>
</dbReference>
<dbReference type="RefSeq" id="WP_204519076.1">
    <property type="nucleotide sequence ID" value="NZ_BAABIN010000003.1"/>
</dbReference>
<gene>
    <name evidence="8" type="ORF">JOD01_003003</name>
</gene>
<feature type="transmembrane region" description="Helical" evidence="6">
    <location>
        <begin position="46"/>
        <end position="64"/>
    </location>
</feature>
<protein>
    <submittedName>
        <fullName evidence="8">Drug/metabolite transporter (DMT)-like permease</fullName>
    </submittedName>
</protein>
<evidence type="ECO:0000256" key="6">
    <source>
        <dbReference type="SAM" id="Phobius"/>
    </source>
</evidence>
<proteinExistence type="inferred from homology"/>
<evidence type="ECO:0000256" key="4">
    <source>
        <dbReference type="ARBA" id="ARBA00022989"/>
    </source>
</evidence>
<dbReference type="InterPro" id="IPR037185">
    <property type="entry name" value="EmrE-like"/>
</dbReference>
<evidence type="ECO:0000256" key="3">
    <source>
        <dbReference type="ARBA" id="ARBA00022692"/>
    </source>
</evidence>
<evidence type="ECO:0000313" key="9">
    <source>
        <dbReference type="Proteomes" id="UP000717624"/>
    </source>
</evidence>
<feature type="transmembrane region" description="Helical" evidence="6">
    <location>
        <begin position="84"/>
        <end position="103"/>
    </location>
</feature>
<dbReference type="Pfam" id="PF00892">
    <property type="entry name" value="EamA"/>
    <property type="match status" value="2"/>
</dbReference>
<comment type="caution">
    <text evidence="8">The sequence shown here is derived from an EMBL/GenBank/DDBJ whole genome shotgun (WGS) entry which is preliminary data.</text>
</comment>
<keyword evidence="5 6" id="KW-0472">Membrane</keyword>
<dbReference type="AlphaFoldDB" id="A0A939BVD7"/>
<feature type="transmembrane region" description="Helical" evidence="6">
    <location>
        <begin position="282"/>
        <end position="301"/>
    </location>
</feature>
<feature type="domain" description="EamA" evidence="7">
    <location>
        <begin position="13"/>
        <end position="153"/>
    </location>
</feature>
<sequence>MDTVKSVTSYPRMSGIVLVLTAAVLWGVSGTVAQYLFQQHGFSPEWLVVIRLLFSGLLLLGIAYRKERQRIWQIWKVKHNWTHLLLFSFLGMLAVQYTFFNAIHYGNAATATILQYLAPVLITCFIAVRAKRLPTAKEVLAVGLALVGTFLLVTQGSFHSLSISGGALVWGLSSAVALAFYTIHPRSLLAEWGSTIVVGWGMFIGGVGFSLIHPPWEFAGQWSVSSFSAVVFVVIFGTLVAFYCYMESLRYLSASETSLLACVEPLSAAILTVIWLQVPFGLAEWLGTACILSTIIILTVVKEKDQSADG</sequence>
<keyword evidence="9" id="KW-1185">Reference proteome</keyword>
<evidence type="ECO:0000256" key="5">
    <source>
        <dbReference type="ARBA" id="ARBA00023136"/>
    </source>
</evidence>
<accession>A0A939BVD7</accession>
<dbReference type="PANTHER" id="PTHR32322:SF2">
    <property type="entry name" value="EAMA DOMAIN-CONTAINING PROTEIN"/>
    <property type="match status" value="1"/>
</dbReference>
<feature type="domain" description="EamA" evidence="7">
    <location>
        <begin position="167"/>
        <end position="299"/>
    </location>
</feature>
<feature type="transmembrane region" description="Helical" evidence="6">
    <location>
        <begin position="109"/>
        <end position="128"/>
    </location>
</feature>
<feature type="transmembrane region" description="Helical" evidence="6">
    <location>
        <begin position="257"/>
        <end position="276"/>
    </location>
</feature>
<evidence type="ECO:0000259" key="7">
    <source>
        <dbReference type="Pfam" id="PF00892"/>
    </source>
</evidence>
<evidence type="ECO:0000313" key="8">
    <source>
        <dbReference type="EMBL" id="MBM7591364.1"/>
    </source>
</evidence>